<dbReference type="OrthoDB" id="9798632at2"/>
<dbReference type="InterPro" id="IPR036291">
    <property type="entry name" value="NAD(P)-bd_dom_sf"/>
</dbReference>
<gene>
    <name evidence="2" type="ORF">B5D82_06060</name>
</gene>
<feature type="domain" description="Thioester reductase (TE)" evidence="1">
    <location>
        <begin position="18"/>
        <end position="61"/>
    </location>
</feature>
<reference evidence="2 3" key="1">
    <citation type="submission" date="2017-08" db="EMBL/GenBank/DDBJ databases">
        <title>Complete genome of Colwellia sp. NB097-1, a psychrophile bacterium ioslated from Bering Sea.</title>
        <authorList>
            <person name="Chen X."/>
        </authorList>
    </citation>
    <scope>NUCLEOTIDE SEQUENCE [LARGE SCALE GENOMIC DNA]</scope>
    <source>
        <strain evidence="2 3">NB097-1</strain>
    </source>
</reference>
<sequence length="243" mass="26979">MTIHSVAQPQDKNKVALIVGASGLVGQHLLMQLLESSNYSKVIALVRNPLTIEHNKLEQRIVDFEHLTAEFTRLELANEEKQNTTTNNDGLAKIDHIFCTLGSTINKAGSKSAFCKIDYLYPLIIAKHFYRQNTALFAIVTAMAANESSSIFYNQVKGKVETGLSDIGFEHLGLFRPSMLSGQRDEFRLGEQLGSVLMNALAFMIPKKYHVIQAKKVANAMLAYAEHPPSGITIIPSDQLQNY</sequence>
<evidence type="ECO:0000313" key="2">
    <source>
        <dbReference type="EMBL" id="ASP47364.1"/>
    </source>
</evidence>
<dbReference type="RefSeq" id="WP_081149978.1">
    <property type="nucleotide sequence ID" value="NZ_CP020465.1"/>
</dbReference>
<evidence type="ECO:0000313" key="3">
    <source>
        <dbReference type="Proteomes" id="UP000202259"/>
    </source>
</evidence>
<dbReference type="PANTHER" id="PTHR14097:SF7">
    <property type="entry name" value="OXIDOREDUCTASE HTATIP2"/>
    <property type="match status" value="1"/>
</dbReference>
<protein>
    <recommendedName>
        <fullName evidence="1">Thioester reductase (TE) domain-containing protein</fullName>
    </recommendedName>
</protein>
<evidence type="ECO:0000259" key="1">
    <source>
        <dbReference type="Pfam" id="PF07993"/>
    </source>
</evidence>
<keyword evidence="3" id="KW-1185">Reference proteome</keyword>
<dbReference type="InterPro" id="IPR013120">
    <property type="entry name" value="FAR_NAD-bd"/>
</dbReference>
<dbReference type="Gene3D" id="3.40.50.720">
    <property type="entry name" value="NAD(P)-binding Rossmann-like Domain"/>
    <property type="match status" value="1"/>
</dbReference>
<dbReference type="EMBL" id="CP020465">
    <property type="protein sequence ID" value="ASP47364.1"/>
    <property type="molecule type" value="Genomic_DNA"/>
</dbReference>
<accession>A0A222G7L7</accession>
<dbReference type="Pfam" id="PF08732">
    <property type="entry name" value="HIM1"/>
    <property type="match status" value="1"/>
</dbReference>
<dbReference type="KEGG" id="cber:B5D82_06060"/>
<proteinExistence type="predicted"/>
<name>A0A222G7L7_9GAMM</name>
<dbReference type="SUPFAM" id="SSF51735">
    <property type="entry name" value="NAD(P)-binding Rossmann-fold domains"/>
    <property type="match status" value="1"/>
</dbReference>
<dbReference type="Proteomes" id="UP000202259">
    <property type="component" value="Chromosome"/>
</dbReference>
<dbReference type="InterPro" id="IPR014843">
    <property type="entry name" value="Him1/Fmp52"/>
</dbReference>
<dbReference type="AlphaFoldDB" id="A0A222G7L7"/>
<organism evidence="2 3">
    <name type="scientific">Cognaticolwellia beringensis</name>
    <dbReference type="NCBI Taxonomy" id="1967665"/>
    <lineage>
        <taxon>Bacteria</taxon>
        <taxon>Pseudomonadati</taxon>
        <taxon>Pseudomonadota</taxon>
        <taxon>Gammaproteobacteria</taxon>
        <taxon>Alteromonadales</taxon>
        <taxon>Colwelliaceae</taxon>
        <taxon>Cognaticolwellia</taxon>
    </lineage>
</organism>
<dbReference type="PANTHER" id="PTHR14097">
    <property type="entry name" value="OXIDOREDUCTASE HTATIP2"/>
    <property type="match status" value="1"/>
</dbReference>
<dbReference type="Pfam" id="PF07993">
    <property type="entry name" value="NAD_binding_4"/>
    <property type="match status" value="1"/>
</dbReference>